<keyword evidence="2" id="KW-1185">Reference proteome</keyword>
<dbReference type="EMBL" id="CAMAPF010000105">
    <property type="protein sequence ID" value="CAH9099327.1"/>
    <property type="molecule type" value="Genomic_DNA"/>
</dbReference>
<dbReference type="AlphaFoldDB" id="A0AAV0DFJ4"/>
<protein>
    <submittedName>
        <fullName evidence="1">Uncharacterized protein</fullName>
    </submittedName>
</protein>
<dbReference type="Proteomes" id="UP001152523">
    <property type="component" value="Unassembled WGS sequence"/>
</dbReference>
<gene>
    <name evidence="1" type="ORF">CEPIT_LOCUS14940</name>
</gene>
<evidence type="ECO:0000313" key="2">
    <source>
        <dbReference type="Proteomes" id="UP001152523"/>
    </source>
</evidence>
<accession>A0AAV0DFJ4</accession>
<reference evidence="1" key="1">
    <citation type="submission" date="2022-07" db="EMBL/GenBank/DDBJ databases">
        <authorList>
            <person name="Macas J."/>
            <person name="Novak P."/>
            <person name="Neumann P."/>
        </authorList>
    </citation>
    <scope>NUCLEOTIDE SEQUENCE</scope>
</reference>
<comment type="caution">
    <text evidence="1">The sequence shown here is derived from an EMBL/GenBank/DDBJ whole genome shotgun (WGS) entry which is preliminary data.</text>
</comment>
<proteinExistence type="predicted"/>
<evidence type="ECO:0000313" key="1">
    <source>
        <dbReference type="EMBL" id="CAH9099327.1"/>
    </source>
</evidence>
<organism evidence="1 2">
    <name type="scientific">Cuscuta epithymum</name>
    <dbReference type="NCBI Taxonomy" id="186058"/>
    <lineage>
        <taxon>Eukaryota</taxon>
        <taxon>Viridiplantae</taxon>
        <taxon>Streptophyta</taxon>
        <taxon>Embryophyta</taxon>
        <taxon>Tracheophyta</taxon>
        <taxon>Spermatophyta</taxon>
        <taxon>Magnoliopsida</taxon>
        <taxon>eudicotyledons</taxon>
        <taxon>Gunneridae</taxon>
        <taxon>Pentapetalae</taxon>
        <taxon>asterids</taxon>
        <taxon>lamiids</taxon>
        <taxon>Solanales</taxon>
        <taxon>Convolvulaceae</taxon>
        <taxon>Cuscuteae</taxon>
        <taxon>Cuscuta</taxon>
        <taxon>Cuscuta subgen. Cuscuta</taxon>
    </lineage>
</organism>
<name>A0AAV0DFJ4_9ASTE</name>
<sequence>MSTSNLLLSNPFPTSLWGDKTTIKGLKYTWSKSEISVDVNTWIYPRVDIPEFPLTELSGAVASTALTENDYISAISVSVKVDNPEEALADSTDSWAALKLFASRAIKHHLILTHQIHSRK</sequence>